<feature type="non-terminal residue" evidence="1">
    <location>
        <position position="1"/>
    </location>
</feature>
<reference evidence="1" key="1">
    <citation type="submission" date="2023-10" db="EMBL/GenBank/DDBJ databases">
        <authorList>
            <person name="Chen Y."/>
            <person name="Shah S."/>
            <person name="Dougan E. K."/>
            <person name="Thang M."/>
            <person name="Chan C."/>
        </authorList>
    </citation>
    <scope>NUCLEOTIDE SEQUENCE [LARGE SCALE GENOMIC DNA]</scope>
</reference>
<comment type="caution">
    <text evidence="1">The sequence shown here is derived from an EMBL/GenBank/DDBJ whole genome shotgun (WGS) entry which is preliminary data.</text>
</comment>
<proteinExistence type="predicted"/>
<gene>
    <name evidence="1" type="ORF">PCOR1329_LOCUS9946</name>
</gene>
<evidence type="ECO:0000313" key="1">
    <source>
        <dbReference type="EMBL" id="CAK0802420.1"/>
    </source>
</evidence>
<protein>
    <submittedName>
        <fullName evidence="1">Uncharacterized protein</fullName>
    </submittedName>
</protein>
<keyword evidence="2" id="KW-1185">Reference proteome</keyword>
<organism evidence="1 2">
    <name type="scientific">Prorocentrum cordatum</name>
    <dbReference type="NCBI Taxonomy" id="2364126"/>
    <lineage>
        <taxon>Eukaryota</taxon>
        <taxon>Sar</taxon>
        <taxon>Alveolata</taxon>
        <taxon>Dinophyceae</taxon>
        <taxon>Prorocentrales</taxon>
        <taxon>Prorocentraceae</taxon>
        <taxon>Prorocentrum</taxon>
    </lineage>
</organism>
<name>A0ABN9QGH3_9DINO</name>
<feature type="non-terminal residue" evidence="1">
    <location>
        <position position="188"/>
    </location>
</feature>
<dbReference type="Proteomes" id="UP001189429">
    <property type="component" value="Unassembled WGS sequence"/>
</dbReference>
<dbReference type="EMBL" id="CAUYUJ010002793">
    <property type="protein sequence ID" value="CAK0802420.1"/>
    <property type="molecule type" value="Genomic_DNA"/>
</dbReference>
<accession>A0ABN9QGH3</accession>
<sequence length="188" mass="21073">ALVTLANMIERGWAWPHQLLHNWHALLLKLATQVVGNERDVGLLPTTVRRWGRMTKTVMTEWCDQKAAPWDAAARGSSALQPALLTGVRDETRAHVGVNEQSNCSMDVETFYDNMDLALMVEQSICLEALPVELYLSCLTYLAPRAVKTHGAYSDYIVPNCAMLPGCGKANHWARAFLYYLMETAYSK</sequence>
<evidence type="ECO:0000313" key="2">
    <source>
        <dbReference type="Proteomes" id="UP001189429"/>
    </source>
</evidence>